<evidence type="ECO:0000256" key="4">
    <source>
        <dbReference type="ARBA" id="ARBA00023163"/>
    </source>
</evidence>
<comment type="similarity">
    <text evidence="1">Belongs to the SorC transcriptional regulatory family.</text>
</comment>
<evidence type="ECO:0000259" key="5">
    <source>
        <dbReference type="Pfam" id="PF04198"/>
    </source>
</evidence>
<reference evidence="6 7" key="1">
    <citation type="submission" date="2018-03" db="EMBL/GenBank/DDBJ databases">
        <authorList>
            <person name="Gulvik C.A."/>
        </authorList>
    </citation>
    <scope>NUCLEOTIDE SEQUENCE [LARGE SCALE GENOMIC DNA]</scope>
    <source>
        <strain evidence="6 7">JCM 31581</strain>
    </source>
</reference>
<keyword evidence="4" id="KW-0804">Transcription</keyword>
<dbReference type="AlphaFoldDB" id="A0A3S0AFP6"/>
<dbReference type="SUPFAM" id="SSF100950">
    <property type="entry name" value="NagB/RpiA/CoA transferase-like"/>
    <property type="match status" value="1"/>
</dbReference>
<dbReference type="InterPro" id="IPR051054">
    <property type="entry name" value="SorC_transcr_regulators"/>
</dbReference>
<keyword evidence="2" id="KW-0805">Transcription regulation</keyword>
<evidence type="ECO:0000256" key="3">
    <source>
        <dbReference type="ARBA" id="ARBA00023125"/>
    </source>
</evidence>
<dbReference type="Gene3D" id="3.40.50.1360">
    <property type="match status" value="1"/>
</dbReference>
<gene>
    <name evidence="6" type="ORF">C7P63_03270</name>
</gene>
<dbReference type="Gene3D" id="1.10.10.60">
    <property type="entry name" value="Homeodomain-like"/>
    <property type="match status" value="1"/>
</dbReference>
<accession>A0A3S0AFP6</accession>
<proteinExistence type="inferred from homology"/>
<name>A0A3S0AFP6_9ENTE</name>
<dbReference type="PANTHER" id="PTHR34294:SF1">
    <property type="entry name" value="TRANSCRIPTIONAL REGULATOR LSRR"/>
    <property type="match status" value="1"/>
</dbReference>
<dbReference type="InterPro" id="IPR007324">
    <property type="entry name" value="Sugar-bd_dom_put"/>
</dbReference>
<dbReference type="Proteomes" id="UP000277864">
    <property type="component" value="Unassembled WGS sequence"/>
</dbReference>
<comment type="caution">
    <text evidence="6">The sequence shown here is derived from an EMBL/GenBank/DDBJ whole genome shotgun (WGS) entry which is preliminary data.</text>
</comment>
<dbReference type="OrthoDB" id="58802at2"/>
<dbReference type="Pfam" id="PF04198">
    <property type="entry name" value="Sugar-bind"/>
    <property type="match status" value="1"/>
</dbReference>
<organism evidence="6 7">
    <name type="scientific">Vagococcus humatus</name>
    <dbReference type="NCBI Taxonomy" id="1889241"/>
    <lineage>
        <taxon>Bacteria</taxon>
        <taxon>Bacillati</taxon>
        <taxon>Bacillota</taxon>
        <taxon>Bacilli</taxon>
        <taxon>Lactobacillales</taxon>
        <taxon>Enterococcaceae</taxon>
        <taxon>Vagococcus</taxon>
    </lineage>
</organism>
<evidence type="ECO:0000256" key="1">
    <source>
        <dbReference type="ARBA" id="ARBA00010466"/>
    </source>
</evidence>
<dbReference type="EMBL" id="PXZH01000001">
    <property type="protein sequence ID" value="RST90456.1"/>
    <property type="molecule type" value="Genomic_DNA"/>
</dbReference>
<evidence type="ECO:0000256" key="2">
    <source>
        <dbReference type="ARBA" id="ARBA00023015"/>
    </source>
</evidence>
<dbReference type="GO" id="GO:0003677">
    <property type="term" value="F:DNA binding"/>
    <property type="evidence" value="ECO:0007669"/>
    <property type="project" value="UniProtKB-KW"/>
</dbReference>
<evidence type="ECO:0000313" key="6">
    <source>
        <dbReference type="EMBL" id="RST90456.1"/>
    </source>
</evidence>
<protein>
    <submittedName>
        <fullName evidence="6">RNA polymerase subunit sigma-70</fullName>
    </submittedName>
</protein>
<keyword evidence="3" id="KW-0238">DNA-binding</keyword>
<evidence type="ECO:0000313" key="7">
    <source>
        <dbReference type="Proteomes" id="UP000277864"/>
    </source>
</evidence>
<dbReference type="PANTHER" id="PTHR34294">
    <property type="entry name" value="TRANSCRIPTIONAL REGULATOR-RELATED"/>
    <property type="match status" value="1"/>
</dbReference>
<keyword evidence="7" id="KW-1185">Reference proteome</keyword>
<dbReference type="GO" id="GO:0030246">
    <property type="term" value="F:carbohydrate binding"/>
    <property type="evidence" value="ECO:0007669"/>
    <property type="project" value="InterPro"/>
</dbReference>
<sequence>MQLSRPTVSRLLQYAKDEGFVQIEILDPFEDTLKLEETLAQRYHLKKVIITYAHSTDEYNILQNLGYKTANYLQSIVKDGDLIGVGFGKTIYSVATQLTDTPLNHVKIVQLKGGESHSSITNYSHEVMSLFSQAFHGEAEILPLPVIFDYQEIKELVMKDRHIQYIMNQGKKSNIAVFTVGSVHEESMLFHLNYFSQDEIAFFKKEAVGDIFSRFITASGEIANPEINRRTIGIDLDELKEKKDTILVAGGSRKVPAIHGALVGGYANTLIIDAHSAKELLQRF</sequence>
<feature type="domain" description="Sugar-binding" evidence="5">
    <location>
        <begin position="28"/>
        <end position="282"/>
    </location>
</feature>
<dbReference type="InterPro" id="IPR037171">
    <property type="entry name" value="NagB/RpiA_transferase-like"/>
</dbReference>